<name>A0A368NS36_9GAMM</name>
<organism evidence="2 3">
    <name type="scientific">Corallincola holothuriorum</name>
    <dbReference type="NCBI Taxonomy" id="2282215"/>
    <lineage>
        <taxon>Bacteria</taxon>
        <taxon>Pseudomonadati</taxon>
        <taxon>Pseudomonadota</taxon>
        <taxon>Gammaproteobacteria</taxon>
        <taxon>Alteromonadales</taxon>
        <taxon>Psychromonadaceae</taxon>
        <taxon>Corallincola</taxon>
    </lineage>
</organism>
<dbReference type="OrthoDB" id="6316289at2"/>
<dbReference type="InterPro" id="IPR046357">
    <property type="entry name" value="PPIase_dom_sf"/>
</dbReference>
<sequence length="288" mass="31796">MLPIKQFGLCLLIGSCLSACSEPEENTAVSHQAPESPVLVMVNGETITEQDVEFAINKTFSDAELMMADEGLRQKVLESLVASRAMRHAASLELTMEAREYIAQRVAAYEEELYVREYLRLHTTPQPVTNAMVESYYQQHPEYFGADEVVDLELLTVSATAPDSDKQWLLANVASVKANANWAASGDEWRARAVQHSEQRVEVSKLSAKLRPVVSGLGVADVSDVVVEQGQLQLVRVKARQSIPPRPLAEVSADIRKRLAPLNVKRAVKEASEKAAQTATIEWVTPRS</sequence>
<dbReference type="Proteomes" id="UP000252558">
    <property type="component" value="Unassembled WGS sequence"/>
</dbReference>
<dbReference type="InterPro" id="IPR000297">
    <property type="entry name" value="PPIase_PpiC"/>
</dbReference>
<protein>
    <submittedName>
        <fullName evidence="2">Peptidyl-prolyl cis-trans isomerase</fullName>
    </submittedName>
</protein>
<evidence type="ECO:0000313" key="2">
    <source>
        <dbReference type="EMBL" id="RCU52635.1"/>
    </source>
</evidence>
<dbReference type="AlphaFoldDB" id="A0A368NS36"/>
<feature type="domain" description="PpiC" evidence="1">
    <location>
        <begin position="128"/>
        <end position="252"/>
    </location>
</feature>
<evidence type="ECO:0000259" key="1">
    <source>
        <dbReference type="Pfam" id="PF13145"/>
    </source>
</evidence>
<keyword evidence="3" id="KW-1185">Reference proteome</keyword>
<accession>A0A368NS36</accession>
<dbReference type="Gene3D" id="3.10.50.40">
    <property type="match status" value="1"/>
</dbReference>
<evidence type="ECO:0000313" key="3">
    <source>
        <dbReference type="Proteomes" id="UP000252558"/>
    </source>
</evidence>
<reference evidence="2 3" key="1">
    <citation type="submission" date="2018-07" db="EMBL/GenBank/DDBJ databases">
        <title>Corallincola holothuriorum sp. nov., a new facultative anaerobe isolated from sea cucumber Apostichopus japonicus.</title>
        <authorList>
            <person name="Xia H."/>
        </authorList>
    </citation>
    <scope>NUCLEOTIDE SEQUENCE [LARGE SCALE GENOMIC DNA]</scope>
    <source>
        <strain evidence="2 3">C4</strain>
    </source>
</reference>
<dbReference type="Pfam" id="PF13145">
    <property type="entry name" value="Rotamase_2"/>
    <property type="match status" value="1"/>
</dbReference>
<dbReference type="RefSeq" id="WP_114336543.1">
    <property type="nucleotide sequence ID" value="NZ_QPID01000001.1"/>
</dbReference>
<keyword evidence="2" id="KW-0413">Isomerase</keyword>
<dbReference type="PROSITE" id="PS51257">
    <property type="entry name" value="PROKAR_LIPOPROTEIN"/>
    <property type="match status" value="1"/>
</dbReference>
<dbReference type="SUPFAM" id="SSF109998">
    <property type="entry name" value="Triger factor/SurA peptide-binding domain-like"/>
    <property type="match status" value="1"/>
</dbReference>
<comment type="caution">
    <text evidence="2">The sequence shown here is derived from an EMBL/GenBank/DDBJ whole genome shotgun (WGS) entry which is preliminary data.</text>
</comment>
<dbReference type="Gene3D" id="1.10.4030.10">
    <property type="entry name" value="Porin chaperone SurA, peptide-binding domain"/>
    <property type="match status" value="1"/>
</dbReference>
<dbReference type="GO" id="GO:0003755">
    <property type="term" value="F:peptidyl-prolyl cis-trans isomerase activity"/>
    <property type="evidence" value="ECO:0007669"/>
    <property type="project" value="InterPro"/>
</dbReference>
<gene>
    <name evidence="2" type="ORF">DU002_01295</name>
</gene>
<proteinExistence type="predicted"/>
<dbReference type="EMBL" id="QPID01000001">
    <property type="protein sequence ID" value="RCU52635.1"/>
    <property type="molecule type" value="Genomic_DNA"/>
</dbReference>
<dbReference type="InterPro" id="IPR027304">
    <property type="entry name" value="Trigger_fact/SurA_dom_sf"/>
</dbReference>